<feature type="region of interest" description="Disordered" evidence="1">
    <location>
        <begin position="336"/>
        <end position="359"/>
    </location>
</feature>
<dbReference type="InterPro" id="IPR031732">
    <property type="entry name" value="DUF4729"/>
</dbReference>
<accession>A0A6P8KQK4</accession>
<gene>
    <name evidence="4" type="primary">LOC117148166</name>
</gene>
<reference evidence="4" key="1">
    <citation type="submission" date="2025-08" db="UniProtKB">
        <authorList>
            <consortium name="RefSeq"/>
        </authorList>
    </citation>
    <scope>IDENTIFICATION</scope>
    <source>
        <strain evidence="4">Mau12</strain>
        <tissue evidence="4">Whole Body</tissue>
    </source>
</reference>
<feature type="compositionally biased region" description="Low complexity" evidence="1">
    <location>
        <begin position="534"/>
        <end position="543"/>
    </location>
</feature>
<evidence type="ECO:0000259" key="2">
    <source>
        <dbReference type="Pfam" id="PF15866"/>
    </source>
</evidence>
<evidence type="ECO:0000313" key="4">
    <source>
        <dbReference type="RefSeq" id="XP_033171323.1"/>
    </source>
</evidence>
<protein>
    <submittedName>
        <fullName evidence="4">Uncharacterized protein LOC117148166 isoform X1</fullName>
    </submittedName>
</protein>
<feature type="region of interest" description="Disordered" evidence="1">
    <location>
        <begin position="529"/>
        <end position="562"/>
    </location>
</feature>
<dbReference type="Proteomes" id="UP000515162">
    <property type="component" value="Chromosome X"/>
</dbReference>
<dbReference type="Pfam" id="PF15866">
    <property type="entry name" value="DUF4729"/>
    <property type="match status" value="1"/>
</dbReference>
<dbReference type="RefSeq" id="XP_033171323.1">
    <property type="nucleotide sequence ID" value="XM_033315432.1"/>
</dbReference>
<feature type="domain" description="DUF4729" evidence="2">
    <location>
        <begin position="1058"/>
        <end position="1252"/>
    </location>
</feature>
<evidence type="ECO:0000313" key="3">
    <source>
        <dbReference type="Proteomes" id="UP000515162"/>
    </source>
</evidence>
<name>A0A6P8KQK4_DROMA</name>
<dbReference type="GeneID" id="117148166"/>
<sequence>MPIDRGRARQRNRNTGAPEILLENHLQKLLKEQELLHQLLISNRPGKTQLENLGGESIHEIDDENLPCFQEAVGEERKELNNNPILAEMVDSSSPSKLEDLPKLPSRRYAYRRNQSLIPTPISVGNCTQPKLMEQGFDTPFLYPDFISQNEENRVKYLFSLVDSLVLQTERIFKLSEHSMAKENIKNPSTGAIPKSRPKQEFQIDQMGHAKYTITVKSRFKEPKQHNPSKKHRLAKSKINSYNKLPDIIDLDCEFGMEYIEKFRANNIRDENKAEGVSDTGQDIYTDATDSIEIVTEDEKSYFGIDESLITVIPNSEYRDDTLFLEIEMAKSFKTQRKCKKKDTKEPKQHNPSKKHRLAKSKINSYNKLPDIIDLDCEFGMEYIEKFRANNIRDENKAEGVSDTGQDIYTDATDSIEIVTDDEECYFGVNESLITVIPNSEYRDDTSFLEIEMAKSFKTQRKCKKKDTTVYRPTTPITRPSTPIDDDVPSTSAHAKFYQQFKDPLDPEKSESSVLNMWQLLTAKEFNREKRRQQQAQKYKYGKLQPLDPKSDMKPKKKSVSINRPNMCSKFCSEYKTKKEWFKAVRKFKKDQYLSFYGPQDLSEPRKKLTEEVQCNIQRRLFDVISNQTKPVQPKPMPKINIPHRPVEEKKVPKQVPDKDTKSLDRGEWLKNLLIDRVRLSRQKLNMDHLIPPENPLKAIYLPILRQVEPLKIHHKKSKPLNKKPTSFGSQASLATIFYDAKHTMSRTPSSTALRDDLVDETDNVFSCQGPSDLHIFSSLSKIEEIQPLQKKIDKSTTEDIPEEIVDFRRFIDIDGVSLLILHLMSNMKPKKDIHLFEFNPKITNYMDYFYWKHLKDDCLFFHWFVSEGFFPAHYLINVKNSKELENVSDEQIDEEIMQYIDVANDACNKEIHLTRQMAHLMVTSYFRVLHHRATSVEYPIQDRYLLRCRSAISVVELYQQERGRNILKNPVDCKRLMNWAIKHEGRVKQLIDEPLYYAEQRASIDSSLVIRTPNLECFKDFYTRHVLPKPDALAINSMSNKMRYPRNRTYPHMSFVCPIPGCETILCSEILMAHFLSDHCRRLEELWLTDRMILLFSPCSYPPNQIYCICVIALLAKIPGQTVPIPRVVFNEELPTKYLYFAEHGACFLMFAPVSRLLVEGKATPKPSAEIGVEKQQLDTLYIFWLAIADYELEVAGCRLLVYGRNRSVKARSLLTFVKMSTFKGVNDLLVNHPDSYLAIDYEAMATVTNNFKELIFIEVRYINKLNEDPNSSGDDNYDA</sequence>
<keyword evidence="3" id="KW-1185">Reference proteome</keyword>
<proteinExistence type="predicted"/>
<organism evidence="3 4">
    <name type="scientific">Drosophila mauritiana</name>
    <name type="common">Fruit fly</name>
    <dbReference type="NCBI Taxonomy" id="7226"/>
    <lineage>
        <taxon>Eukaryota</taxon>
        <taxon>Metazoa</taxon>
        <taxon>Ecdysozoa</taxon>
        <taxon>Arthropoda</taxon>
        <taxon>Hexapoda</taxon>
        <taxon>Insecta</taxon>
        <taxon>Pterygota</taxon>
        <taxon>Neoptera</taxon>
        <taxon>Endopterygota</taxon>
        <taxon>Diptera</taxon>
        <taxon>Brachycera</taxon>
        <taxon>Muscomorpha</taxon>
        <taxon>Ephydroidea</taxon>
        <taxon>Drosophilidae</taxon>
        <taxon>Drosophila</taxon>
        <taxon>Sophophora</taxon>
    </lineage>
</organism>
<evidence type="ECO:0000256" key="1">
    <source>
        <dbReference type="SAM" id="MobiDB-lite"/>
    </source>
</evidence>